<feature type="domain" description="Fido" evidence="4">
    <location>
        <begin position="98"/>
        <end position="238"/>
    </location>
</feature>
<dbReference type="AlphaFoldDB" id="A0A1F4Q3Y5"/>
<dbReference type="InterPro" id="IPR036597">
    <property type="entry name" value="Fido-like_dom_sf"/>
</dbReference>
<keyword evidence="2" id="KW-0067">ATP-binding</keyword>
<evidence type="ECO:0000313" key="6">
    <source>
        <dbReference type="Proteomes" id="UP000178724"/>
    </source>
</evidence>
<feature type="site" description="Important for autoinhibition of adenylyltransferase activity" evidence="3">
    <location>
        <position position="48"/>
    </location>
</feature>
<proteinExistence type="predicted"/>
<feature type="binding site" evidence="2">
    <location>
        <begin position="183"/>
        <end position="190"/>
    </location>
    <ligand>
        <name>ATP</name>
        <dbReference type="ChEBI" id="CHEBI:30616"/>
    </ligand>
</feature>
<dbReference type="PANTHER" id="PTHR13504">
    <property type="entry name" value="FIDO DOMAIN-CONTAINING PROTEIN DDB_G0283145"/>
    <property type="match status" value="1"/>
</dbReference>
<accession>A0A1F4Q3Y5</accession>
<dbReference type="Pfam" id="PF02661">
    <property type="entry name" value="Fic"/>
    <property type="match status" value="1"/>
</dbReference>
<sequence length="257" mass="29687">MTSLDVLLKEIDEKKAKIDAARPLPKIVLDKLHEYLDVEWTYNSNAIEGNSMTLQETMLILKEGLTISGKSMREHLEVTNHKNAIDYLDELFDKVEPITQRDVLRIHGLILEGINNHYAGKLRDLEVRISGSRHKCPGPDELPSLMSDFSQWLANNQERKTMHPVRFAAQAHFKLVDIHPFIDGNGRTSRLLMNLILVKYGYPIAIFECETEPRKNYYNALERAHQGELEQFEILVAQYVTKAADIYISYIPKERRI</sequence>
<protein>
    <recommendedName>
        <fullName evidence="4">Fido domain-containing protein</fullName>
    </recommendedName>
</protein>
<dbReference type="Proteomes" id="UP000178724">
    <property type="component" value="Unassembled WGS sequence"/>
</dbReference>
<organism evidence="5 6">
    <name type="scientific">candidate division WOR-1 bacterium RIFCSPHIGHO2_01_FULL_53_15</name>
    <dbReference type="NCBI Taxonomy" id="1802564"/>
    <lineage>
        <taxon>Bacteria</taxon>
        <taxon>Bacillati</taxon>
        <taxon>Saganbacteria</taxon>
    </lineage>
</organism>
<dbReference type="InterPro" id="IPR040198">
    <property type="entry name" value="Fido_containing"/>
</dbReference>
<gene>
    <name evidence="5" type="ORF">A2625_03270</name>
</gene>
<dbReference type="SUPFAM" id="SSF140931">
    <property type="entry name" value="Fic-like"/>
    <property type="match status" value="1"/>
</dbReference>
<dbReference type="InterPro" id="IPR003812">
    <property type="entry name" value="Fido"/>
</dbReference>
<dbReference type="EMBL" id="METM01000007">
    <property type="protein sequence ID" value="OGB90549.1"/>
    <property type="molecule type" value="Genomic_DNA"/>
</dbReference>
<dbReference type="Gene3D" id="1.10.3290.10">
    <property type="entry name" value="Fido-like domain"/>
    <property type="match status" value="1"/>
</dbReference>
<evidence type="ECO:0000256" key="1">
    <source>
        <dbReference type="PIRSR" id="PIRSR640198-1"/>
    </source>
</evidence>
<name>A0A1F4Q3Y5_UNCSA</name>
<dbReference type="GO" id="GO:0005524">
    <property type="term" value="F:ATP binding"/>
    <property type="evidence" value="ECO:0007669"/>
    <property type="project" value="UniProtKB-KW"/>
</dbReference>
<feature type="binding site" evidence="2">
    <location>
        <begin position="217"/>
        <end position="218"/>
    </location>
    <ligand>
        <name>ATP</name>
        <dbReference type="ChEBI" id="CHEBI:30616"/>
    </ligand>
</feature>
<evidence type="ECO:0000313" key="5">
    <source>
        <dbReference type="EMBL" id="OGB90549.1"/>
    </source>
</evidence>
<comment type="caution">
    <text evidence="5">The sequence shown here is derived from an EMBL/GenBank/DDBJ whole genome shotgun (WGS) entry which is preliminary data.</text>
</comment>
<evidence type="ECO:0000256" key="2">
    <source>
        <dbReference type="PIRSR" id="PIRSR640198-2"/>
    </source>
</evidence>
<keyword evidence="2" id="KW-0547">Nucleotide-binding</keyword>
<feature type="active site" evidence="1">
    <location>
        <position position="179"/>
    </location>
</feature>
<dbReference type="PANTHER" id="PTHR13504:SF38">
    <property type="entry name" value="FIDO DOMAIN-CONTAINING PROTEIN"/>
    <property type="match status" value="1"/>
</dbReference>
<evidence type="ECO:0000256" key="3">
    <source>
        <dbReference type="PIRSR" id="PIRSR640198-3"/>
    </source>
</evidence>
<dbReference type="PROSITE" id="PS51459">
    <property type="entry name" value="FIDO"/>
    <property type="match status" value="1"/>
</dbReference>
<evidence type="ECO:0000259" key="4">
    <source>
        <dbReference type="PROSITE" id="PS51459"/>
    </source>
</evidence>
<reference evidence="5 6" key="1">
    <citation type="journal article" date="2016" name="Nat. Commun.">
        <title>Thousands of microbial genomes shed light on interconnected biogeochemical processes in an aquifer system.</title>
        <authorList>
            <person name="Anantharaman K."/>
            <person name="Brown C.T."/>
            <person name="Hug L.A."/>
            <person name="Sharon I."/>
            <person name="Castelle C.J."/>
            <person name="Probst A.J."/>
            <person name="Thomas B.C."/>
            <person name="Singh A."/>
            <person name="Wilkins M.J."/>
            <person name="Karaoz U."/>
            <person name="Brodie E.L."/>
            <person name="Williams K.H."/>
            <person name="Hubbard S.S."/>
            <person name="Banfield J.F."/>
        </authorList>
    </citation>
    <scope>NUCLEOTIDE SEQUENCE [LARGE SCALE GENOMIC DNA]</scope>
</reference>